<dbReference type="Proteomes" id="UP000441208">
    <property type="component" value="Unassembled WGS sequence"/>
</dbReference>
<protein>
    <recommendedName>
        <fullName evidence="20">Ribosomal L1 domain-containing protein</fullName>
    </recommendedName>
</protein>
<dbReference type="AlphaFoldDB" id="A0A6A4D992"/>
<evidence type="ECO:0000313" key="13">
    <source>
        <dbReference type="Proteomes" id="UP000437068"/>
    </source>
</evidence>
<evidence type="ECO:0000313" key="16">
    <source>
        <dbReference type="Proteomes" id="UP000441208"/>
    </source>
</evidence>
<dbReference type="Proteomes" id="UP000476176">
    <property type="component" value="Unassembled WGS sequence"/>
</dbReference>
<dbReference type="InterPro" id="IPR028364">
    <property type="entry name" value="Ribosomal_uL1/biogenesis"/>
</dbReference>
<dbReference type="EMBL" id="QXFY01002415">
    <property type="protein sequence ID" value="KAE9297849.1"/>
    <property type="molecule type" value="Genomic_DNA"/>
</dbReference>
<evidence type="ECO:0000313" key="19">
    <source>
        <dbReference type="Proteomes" id="UP000488956"/>
    </source>
</evidence>
<accession>A0A6A4D992</accession>
<dbReference type="Pfam" id="PF00687">
    <property type="entry name" value="Ribosomal_L1"/>
    <property type="match status" value="1"/>
</dbReference>
<evidence type="ECO:0000313" key="8">
    <source>
        <dbReference type="EMBL" id="KAE9203747.1"/>
    </source>
</evidence>
<dbReference type="EMBL" id="QXGE01000760">
    <property type="protein sequence ID" value="KAE9304289.1"/>
    <property type="molecule type" value="Genomic_DNA"/>
</dbReference>
<evidence type="ECO:0000313" key="18">
    <source>
        <dbReference type="Proteomes" id="UP000486351"/>
    </source>
</evidence>
<evidence type="ECO:0000313" key="12">
    <source>
        <dbReference type="Proteomes" id="UP000433483"/>
    </source>
</evidence>
<dbReference type="Proteomes" id="UP000433483">
    <property type="component" value="Unassembled WGS sequence"/>
</dbReference>
<gene>
    <name evidence="10" type="ORF">PF001_g13158</name>
    <name evidence="6" type="ORF">PF002_g24901</name>
    <name evidence="7" type="ORF">PF004_g19968</name>
    <name evidence="8" type="ORF">PF005_g14061</name>
    <name evidence="5" type="ORF">PF006_g13123</name>
    <name evidence="3" type="ORF">PF007_g23980</name>
    <name evidence="9" type="ORF">PF008_g23643</name>
    <name evidence="2" type="ORF">PF009_g13580</name>
    <name evidence="4" type="ORF">PF010_g13704</name>
</gene>
<feature type="compositionally biased region" description="Basic residues" evidence="1">
    <location>
        <begin position="370"/>
        <end position="381"/>
    </location>
</feature>
<dbReference type="Proteomes" id="UP000429523">
    <property type="component" value="Unassembled WGS sequence"/>
</dbReference>
<dbReference type="Proteomes" id="UP000440732">
    <property type="component" value="Unassembled WGS sequence"/>
</dbReference>
<reference evidence="11 12" key="1">
    <citation type="submission" date="2018-08" db="EMBL/GenBank/DDBJ databases">
        <title>Genomic investigation of the strawberry pathogen Phytophthora fragariae indicates pathogenicity is determined by transcriptional variation in three key races.</title>
        <authorList>
            <person name="Adams T.M."/>
            <person name="Armitage A.D."/>
            <person name="Sobczyk M.K."/>
            <person name="Bates H.J."/>
            <person name="Dunwell J.M."/>
            <person name="Nellist C.F."/>
            <person name="Harrison R.J."/>
        </authorList>
    </citation>
    <scope>NUCLEOTIDE SEQUENCE [LARGE SCALE GENOMIC DNA]</scope>
    <source>
        <strain evidence="10 13">A4</strain>
        <strain evidence="6 14">BC-1</strain>
        <strain evidence="7 17">BC-23</strain>
        <strain evidence="8 12">NOV-27</strain>
        <strain evidence="5 15">NOV-5</strain>
        <strain evidence="3 16">NOV-71</strain>
        <strain evidence="9 18">NOV-77</strain>
        <strain evidence="2 11">NOV-9</strain>
        <strain evidence="4 19">ONT-3</strain>
    </source>
</reference>
<dbReference type="InterPro" id="IPR016095">
    <property type="entry name" value="Ribosomal_uL1_3-a/b-sand"/>
</dbReference>
<evidence type="ECO:0000313" key="17">
    <source>
        <dbReference type="Proteomes" id="UP000476176"/>
    </source>
</evidence>
<dbReference type="EMBL" id="QXGB01000811">
    <property type="protein sequence ID" value="KAE9203747.1"/>
    <property type="molecule type" value="Genomic_DNA"/>
</dbReference>
<dbReference type="EMBL" id="QXGA01000767">
    <property type="protein sequence ID" value="KAE9141660.1"/>
    <property type="molecule type" value="Genomic_DNA"/>
</dbReference>
<name>A0A6A4D992_9STRA</name>
<dbReference type="OrthoDB" id="10251727at2759"/>
<dbReference type="EMBL" id="QXGC01001736">
    <property type="protein sequence ID" value="KAE9196971.1"/>
    <property type="molecule type" value="Genomic_DNA"/>
</dbReference>
<feature type="compositionally biased region" description="Basic residues" evidence="1">
    <location>
        <begin position="281"/>
        <end position="290"/>
    </location>
</feature>
<evidence type="ECO:0000313" key="3">
    <source>
        <dbReference type="EMBL" id="KAE9078143.1"/>
    </source>
</evidence>
<dbReference type="EMBL" id="QXFZ01002337">
    <property type="protein sequence ID" value="KAE9078143.1"/>
    <property type="molecule type" value="Genomic_DNA"/>
</dbReference>
<sequence>MAEVTIKKGLRNPLDEAQVRRAVLALQTFVAKKSEERSKAPLVEDAEFVSCILTRKLVPGKTSLKPIPVNLPHPLHDENAEICLFVKDEDKKRIKEALAKDPVAGITKVMTVKKLRKNFSRFEDKRALAAAYDMFLADDRVLPYLKGHLGTKFFAKKKQPVAVRVSRKSVAASLRLASRRTAFHVSAGVCNNVKVARLDMTPEQIVDNIMVAMNSCANLVPKGWNGVQSIGIKTSDSVALPVYNALATLAKLPPVGKTANLKKRKLEEFVAEAGEVEAPKAKKTQVKKAAAKKEEAPKAKKEEAPKAKKATAAGKKKVEAPVVEKKETPKAKKPVKADAAAEKKEAPKAKQAVKADAAAEKKPETTTPPAKKKARGKKKVAKNCGRGPSEVEPDES</sequence>
<dbReference type="Proteomes" id="UP000488956">
    <property type="component" value="Unassembled WGS sequence"/>
</dbReference>
<dbReference type="Gene3D" id="3.30.190.20">
    <property type="match status" value="1"/>
</dbReference>
<evidence type="ECO:0000313" key="5">
    <source>
        <dbReference type="EMBL" id="KAE9141660.1"/>
    </source>
</evidence>
<evidence type="ECO:0000313" key="15">
    <source>
        <dbReference type="Proteomes" id="UP000440732"/>
    </source>
</evidence>
<evidence type="ECO:0008006" key="20">
    <source>
        <dbReference type="Google" id="ProtNLM"/>
    </source>
</evidence>
<dbReference type="EMBL" id="QXFX01000816">
    <property type="protein sequence ID" value="KAE9103496.1"/>
    <property type="molecule type" value="Genomic_DNA"/>
</dbReference>
<evidence type="ECO:0000313" key="14">
    <source>
        <dbReference type="Proteomes" id="UP000440367"/>
    </source>
</evidence>
<dbReference type="EMBL" id="QXGD01002341">
    <property type="protein sequence ID" value="KAE9189959.1"/>
    <property type="molecule type" value="Genomic_DNA"/>
</dbReference>
<dbReference type="CDD" id="cd00403">
    <property type="entry name" value="Ribosomal_L1"/>
    <property type="match status" value="1"/>
</dbReference>
<dbReference type="InterPro" id="IPR023674">
    <property type="entry name" value="Ribosomal_uL1-like"/>
</dbReference>
<dbReference type="Proteomes" id="UP000437068">
    <property type="component" value="Unassembled WGS sequence"/>
</dbReference>
<feature type="region of interest" description="Disordered" evidence="1">
    <location>
        <begin position="278"/>
        <end position="396"/>
    </location>
</feature>
<dbReference type="EMBL" id="QXGF01000713">
    <property type="protein sequence ID" value="KAE8936498.1"/>
    <property type="molecule type" value="Genomic_DNA"/>
</dbReference>
<dbReference type="SUPFAM" id="SSF56808">
    <property type="entry name" value="Ribosomal protein L1"/>
    <property type="match status" value="1"/>
</dbReference>
<evidence type="ECO:0000313" key="4">
    <source>
        <dbReference type="EMBL" id="KAE9103496.1"/>
    </source>
</evidence>
<evidence type="ECO:0000313" key="6">
    <source>
        <dbReference type="EMBL" id="KAE9189959.1"/>
    </source>
</evidence>
<evidence type="ECO:0000313" key="10">
    <source>
        <dbReference type="EMBL" id="KAE9304289.1"/>
    </source>
</evidence>
<dbReference type="Proteomes" id="UP000440367">
    <property type="component" value="Unassembled WGS sequence"/>
</dbReference>
<evidence type="ECO:0000256" key="1">
    <source>
        <dbReference type="SAM" id="MobiDB-lite"/>
    </source>
</evidence>
<feature type="compositionally biased region" description="Basic and acidic residues" evidence="1">
    <location>
        <begin position="291"/>
        <end position="306"/>
    </location>
</feature>
<evidence type="ECO:0000313" key="11">
    <source>
        <dbReference type="Proteomes" id="UP000429523"/>
    </source>
</evidence>
<comment type="caution">
    <text evidence="10">The sequence shown here is derived from an EMBL/GenBank/DDBJ whole genome shotgun (WGS) entry which is preliminary data.</text>
</comment>
<dbReference type="Gene3D" id="3.40.50.790">
    <property type="match status" value="1"/>
</dbReference>
<evidence type="ECO:0000313" key="9">
    <source>
        <dbReference type="EMBL" id="KAE9297849.1"/>
    </source>
</evidence>
<organism evidence="10 13">
    <name type="scientific">Phytophthora fragariae</name>
    <dbReference type="NCBI Taxonomy" id="53985"/>
    <lineage>
        <taxon>Eukaryota</taxon>
        <taxon>Sar</taxon>
        <taxon>Stramenopiles</taxon>
        <taxon>Oomycota</taxon>
        <taxon>Peronosporomycetes</taxon>
        <taxon>Peronosporales</taxon>
        <taxon>Peronosporaceae</taxon>
        <taxon>Phytophthora</taxon>
    </lineage>
</organism>
<proteinExistence type="predicted"/>
<dbReference type="Proteomes" id="UP000486351">
    <property type="component" value="Unassembled WGS sequence"/>
</dbReference>
<keyword evidence="12" id="KW-1185">Reference proteome</keyword>
<evidence type="ECO:0000313" key="2">
    <source>
        <dbReference type="EMBL" id="KAE8936498.1"/>
    </source>
</evidence>
<feature type="compositionally biased region" description="Basic and acidic residues" evidence="1">
    <location>
        <begin position="316"/>
        <end position="348"/>
    </location>
</feature>
<evidence type="ECO:0000313" key="7">
    <source>
        <dbReference type="EMBL" id="KAE9196971.1"/>
    </source>
</evidence>